<evidence type="ECO:0000313" key="1">
    <source>
        <dbReference type="EMBL" id="BBM86053.1"/>
    </source>
</evidence>
<organism evidence="1 2">
    <name type="scientific">Uabimicrobium amorphum</name>
    <dbReference type="NCBI Taxonomy" id="2596890"/>
    <lineage>
        <taxon>Bacteria</taxon>
        <taxon>Pseudomonadati</taxon>
        <taxon>Planctomycetota</taxon>
        <taxon>Candidatus Uabimicrobiia</taxon>
        <taxon>Candidatus Uabimicrobiales</taxon>
        <taxon>Candidatus Uabimicrobiaceae</taxon>
        <taxon>Candidatus Uabimicrobium</taxon>
    </lineage>
</organism>
<dbReference type="RefSeq" id="WP_151970131.1">
    <property type="nucleotide sequence ID" value="NZ_AP019860.1"/>
</dbReference>
<dbReference type="EMBL" id="AP019860">
    <property type="protein sequence ID" value="BBM86053.1"/>
    <property type="molecule type" value="Genomic_DNA"/>
</dbReference>
<evidence type="ECO:0008006" key="3">
    <source>
        <dbReference type="Google" id="ProtNLM"/>
    </source>
</evidence>
<protein>
    <recommendedName>
        <fullName evidence="3">Nif11 domain-containing protein</fullName>
    </recommendedName>
</protein>
<proteinExistence type="predicted"/>
<gene>
    <name evidence="1" type="ORF">UABAM_04439</name>
</gene>
<accession>A0A5S9IQ54</accession>
<dbReference type="AlphaFoldDB" id="A0A5S9IQ54"/>
<dbReference type="KEGG" id="uam:UABAM_04439"/>
<evidence type="ECO:0000313" key="2">
    <source>
        <dbReference type="Proteomes" id="UP000326354"/>
    </source>
</evidence>
<dbReference type="Proteomes" id="UP000326354">
    <property type="component" value="Chromosome"/>
</dbReference>
<reference evidence="1 2" key="1">
    <citation type="submission" date="2019-08" db="EMBL/GenBank/DDBJ databases">
        <title>Complete genome sequence of Candidatus Uab amorphum.</title>
        <authorList>
            <person name="Shiratori T."/>
            <person name="Suzuki S."/>
            <person name="Kakizawa Y."/>
            <person name="Ishida K."/>
        </authorList>
    </citation>
    <scope>NUCLEOTIDE SEQUENCE [LARGE SCALE GENOMIC DNA]</scope>
    <source>
        <strain evidence="1 2">SRT547</strain>
    </source>
</reference>
<sequence length="64" mass="7399">MAKEDVKKIIQKAKENEEFMVSILQNAQQALQSYNLSQTELEFFQTADRKTIEGLKDSCFELAK</sequence>
<name>A0A5S9IQ54_UABAM</name>
<keyword evidence="2" id="KW-1185">Reference proteome</keyword>